<evidence type="ECO:0000313" key="1">
    <source>
        <dbReference type="EMBL" id="SNR95191.1"/>
    </source>
</evidence>
<dbReference type="Pfam" id="PF07409">
    <property type="entry name" value="GP46"/>
    <property type="match status" value="1"/>
</dbReference>
<accession>A0A239AIJ8</accession>
<name>A0A239AIJ8_9BACT</name>
<dbReference type="InterPro" id="IPR010877">
    <property type="entry name" value="Phage_Mu_Gp46"/>
</dbReference>
<proteinExistence type="predicted"/>
<dbReference type="OrthoDB" id="6689897at2"/>
<sequence>MADAYLDPTTGGYLLEGGALIPDPARGLANAVFLRLMTPLGSYWADAALGSRLHELAREKDVERVAVLAKAYCEQALQPLLDDARALAIAVSTERQHDGWLRLAVQVTDAGGREHLFNHHVRVS</sequence>
<dbReference type="SUPFAM" id="SSF160719">
    <property type="entry name" value="gpW/gp25-like"/>
    <property type="match status" value="1"/>
</dbReference>
<dbReference type="EMBL" id="FZOC01000004">
    <property type="protein sequence ID" value="SNR95191.1"/>
    <property type="molecule type" value="Genomic_DNA"/>
</dbReference>
<gene>
    <name evidence="1" type="ORF">SAMN04488503_1989</name>
</gene>
<reference evidence="1 2" key="1">
    <citation type="submission" date="2017-06" db="EMBL/GenBank/DDBJ databases">
        <authorList>
            <person name="Kim H.J."/>
            <person name="Triplett B.A."/>
        </authorList>
    </citation>
    <scope>NUCLEOTIDE SEQUENCE [LARGE SCALE GENOMIC DNA]</scope>
    <source>
        <strain evidence="1 2">DSM 13116</strain>
    </source>
</reference>
<dbReference type="Proteomes" id="UP000198324">
    <property type="component" value="Unassembled WGS sequence"/>
</dbReference>
<dbReference type="AlphaFoldDB" id="A0A239AIJ8"/>
<evidence type="ECO:0000313" key="2">
    <source>
        <dbReference type="Proteomes" id="UP000198324"/>
    </source>
</evidence>
<protein>
    <submittedName>
        <fullName evidence="1">Mu-like prophage protein gp46</fullName>
    </submittedName>
</protein>
<dbReference type="Gene3D" id="3.10.450.40">
    <property type="match status" value="1"/>
</dbReference>
<dbReference type="RefSeq" id="WP_089274225.1">
    <property type="nucleotide sequence ID" value="NZ_FZOC01000004.1"/>
</dbReference>
<organism evidence="1 2">
    <name type="scientific">Humidesulfovibrio mexicanus</name>
    <dbReference type="NCBI Taxonomy" id="147047"/>
    <lineage>
        <taxon>Bacteria</taxon>
        <taxon>Pseudomonadati</taxon>
        <taxon>Thermodesulfobacteriota</taxon>
        <taxon>Desulfovibrionia</taxon>
        <taxon>Desulfovibrionales</taxon>
        <taxon>Desulfovibrionaceae</taxon>
        <taxon>Humidesulfovibrio</taxon>
    </lineage>
</organism>
<keyword evidence="2" id="KW-1185">Reference proteome</keyword>